<dbReference type="SMART" id="SM00710">
    <property type="entry name" value="PbH1"/>
    <property type="match status" value="12"/>
</dbReference>
<dbReference type="InterPro" id="IPR011050">
    <property type="entry name" value="Pectin_lyase_fold/virulence"/>
</dbReference>
<sequence>MLLPKGQPAAGALGYLYADEDCITPAEVYYDVSGTKGPLIPLDTHGRRSVTLDGWGRQPNYWGPEDGATRLWIRVNGVVNPVDADYKWQLDGLRDIDAGYDSRISGLTETVDGQAGQLAEHAGQITDLDTSKVDMSDRRLQATGYLVSQFGTPNGSNDRTLLQTAISAAAEAGGWAIIDAHLTISGSVTVPSGARIDGSRGRVTQTANLSNTFVVANASDVVLRNVRATGLGTDYVPSSAVFAASAVNITGASRNVLIDGCDFRSFAGVGVNIGGTAADVRVVNSRLQGPGPGIIQPVDHNYGMGVVGHQNSSAWAVIGCDISHYAQGVNSGDCTDVRIIGNYLHDMTGQHGIYLDATINLVIADNIIRDTGLQGIKVQLANTTNGIDIDHVTITGNVITASGSHGILLTKAISGGRQVRRVTVTGNSISTAGAGGDGINLIGVHGAVVSSNVIHNARHGLSATDCVGLTIGLNRLSSLQQNGVLLTATSDVDVVGNRITDPAVDDILAGEFGIFVTGACSNVKIDGNTVSDANGRMRYGLYLNTPNQGTVVVRNNDLTGATDHGARLDNAQDVKEWSNNVLGGTTGPVLNFPTTRTIKGPPLEYTATAPPSSGTWPRGAVVWNTTPSLGGPVGWVCTTAGTPGVWSQFGARQSVWNGPAGNALAGASIDPMWANISVGATTAGVLHLARVLLERGGPINSVEFVVTAAGTGLVADQCWIGVYSAAGDLLGQTADQSVALASGGQKSSALTVPIASQPFGTSVYVALLWNGSVAPQLRGAAATATFANVGLTAPNFRWANAGSELTALPATLPTMTASTQPSYLALK</sequence>
<keyword evidence="3" id="KW-1185">Reference proteome</keyword>
<dbReference type="InterPro" id="IPR012334">
    <property type="entry name" value="Pectin_lyas_fold"/>
</dbReference>
<dbReference type="InterPro" id="IPR006626">
    <property type="entry name" value="PbH1"/>
</dbReference>
<organism evidence="2 3">
    <name type="scientific">Micromonospora craterilacus</name>
    <dbReference type="NCBI Taxonomy" id="1655439"/>
    <lineage>
        <taxon>Bacteria</taxon>
        <taxon>Bacillati</taxon>
        <taxon>Actinomycetota</taxon>
        <taxon>Actinomycetes</taxon>
        <taxon>Micromonosporales</taxon>
        <taxon>Micromonosporaceae</taxon>
        <taxon>Micromonospora</taxon>
    </lineage>
</organism>
<evidence type="ECO:0000313" key="3">
    <source>
        <dbReference type="Proteomes" id="UP000248924"/>
    </source>
</evidence>
<dbReference type="AlphaFoldDB" id="A0A2W2EZ49"/>
<comment type="caution">
    <text evidence="2">The sequence shown here is derived from an EMBL/GenBank/DDBJ whole genome shotgun (WGS) entry which is preliminary data.</text>
</comment>
<accession>A0A2W2EZ49</accession>
<name>A0A2W2EZ49_9ACTN</name>
<proteinExistence type="predicted"/>
<feature type="domain" description="Right handed beta helix" evidence="1">
    <location>
        <begin position="421"/>
        <end position="573"/>
    </location>
</feature>
<reference evidence="2 3" key="1">
    <citation type="submission" date="2018-01" db="EMBL/GenBank/DDBJ databases">
        <title>Draft genome sequence of Jishengella sp. NA12.</title>
        <authorList>
            <person name="Sahin N."/>
            <person name="Ay H."/>
            <person name="Saygin H."/>
        </authorList>
    </citation>
    <scope>NUCLEOTIDE SEQUENCE [LARGE SCALE GENOMIC DNA]</scope>
    <source>
        <strain evidence="2 3">NA12</strain>
    </source>
</reference>
<feature type="domain" description="Right handed beta helix" evidence="1">
    <location>
        <begin position="246"/>
        <end position="410"/>
    </location>
</feature>
<evidence type="ECO:0000313" key="2">
    <source>
        <dbReference type="EMBL" id="PZG17798.1"/>
    </source>
</evidence>
<dbReference type="SUPFAM" id="SSF51126">
    <property type="entry name" value="Pectin lyase-like"/>
    <property type="match status" value="2"/>
</dbReference>
<dbReference type="Proteomes" id="UP000248924">
    <property type="component" value="Unassembled WGS sequence"/>
</dbReference>
<protein>
    <recommendedName>
        <fullName evidence="1">Right handed beta helix domain-containing protein</fullName>
    </recommendedName>
</protein>
<dbReference type="InterPro" id="IPR039448">
    <property type="entry name" value="Beta_helix"/>
</dbReference>
<dbReference type="EMBL" id="POTY01000081">
    <property type="protein sequence ID" value="PZG17798.1"/>
    <property type="molecule type" value="Genomic_DNA"/>
</dbReference>
<evidence type="ECO:0000259" key="1">
    <source>
        <dbReference type="Pfam" id="PF13229"/>
    </source>
</evidence>
<dbReference type="Gene3D" id="2.160.20.10">
    <property type="entry name" value="Single-stranded right-handed beta-helix, Pectin lyase-like"/>
    <property type="match status" value="2"/>
</dbReference>
<dbReference type="Pfam" id="PF13229">
    <property type="entry name" value="Beta_helix"/>
    <property type="match status" value="2"/>
</dbReference>
<gene>
    <name evidence="2" type="ORF">C1I95_14710</name>
</gene>